<sequence length="83" mass="9320">MAQEDLTKVATEELKKRAKFMKLAVWMIGISMVLMMISGVILSIRKGISALSFTAIGFLPLIIIFSAQLKKLNEELKTRTDTF</sequence>
<evidence type="ECO:0008006" key="4">
    <source>
        <dbReference type="Google" id="ProtNLM"/>
    </source>
</evidence>
<proteinExistence type="predicted"/>
<keyword evidence="1" id="KW-0812">Transmembrane</keyword>
<reference evidence="2 3" key="1">
    <citation type="submission" date="2024-12" db="EMBL/GenBank/DDBJ databases">
        <authorList>
            <person name="Hu S."/>
        </authorList>
    </citation>
    <scope>NUCLEOTIDE SEQUENCE [LARGE SCALE GENOMIC DNA]</scope>
    <source>
        <strain evidence="2 3">P-25</strain>
    </source>
</reference>
<gene>
    <name evidence="2" type="ORF">E5L68_008345</name>
</gene>
<comment type="caution">
    <text evidence="2">The sequence shown here is derived from an EMBL/GenBank/DDBJ whole genome shotgun (WGS) entry which is preliminary data.</text>
</comment>
<dbReference type="RefSeq" id="WP_138728009.1">
    <property type="nucleotide sequence ID" value="NZ_SRMP02000012.1"/>
</dbReference>
<keyword evidence="1" id="KW-0472">Membrane</keyword>
<keyword evidence="1" id="KW-1133">Transmembrane helix</keyword>
<feature type="transmembrane region" description="Helical" evidence="1">
    <location>
        <begin position="50"/>
        <end position="69"/>
    </location>
</feature>
<evidence type="ECO:0000256" key="1">
    <source>
        <dbReference type="SAM" id="Phobius"/>
    </source>
</evidence>
<organism evidence="2 3">
    <name type="scientific">Pedobacter helvus</name>
    <dbReference type="NCBI Taxonomy" id="2563444"/>
    <lineage>
        <taxon>Bacteria</taxon>
        <taxon>Pseudomonadati</taxon>
        <taxon>Bacteroidota</taxon>
        <taxon>Sphingobacteriia</taxon>
        <taxon>Sphingobacteriales</taxon>
        <taxon>Sphingobacteriaceae</taxon>
        <taxon>Pedobacter</taxon>
    </lineage>
</organism>
<evidence type="ECO:0000313" key="2">
    <source>
        <dbReference type="EMBL" id="MFN0291400.1"/>
    </source>
</evidence>
<evidence type="ECO:0000313" key="3">
    <source>
        <dbReference type="Proteomes" id="UP001517367"/>
    </source>
</evidence>
<protein>
    <recommendedName>
        <fullName evidence="4">Redox-active disulfide protein 2</fullName>
    </recommendedName>
</protein>
<keyword evidence="3" id="KW-1185">Reference proteome</keyword>
<feature type="transmembrane region" description="Helical" evidence="1">
    <location>
        <begin position="23"/>
        <end position="44"/>
    </location>
</feature>
<name>A0ABW9JHL6_9SPHI</name>
<dbReference type="EMBL" id="SRMP02000012">
    <property type="protein sequence ID" value="MFN0291400.1"/>
    <property type="molecule type" value="Genomic_DNA"/>
</dbReference>
<accession>A0ABW9JHL6</accession>
<dbReference type="Proteomes" id="UP001517367">
    <property type="component" value="Unassembled WGS sequence"/>
</dbReference>